<organism evidence="2 3">
    <name type="scientific">Pomacea canaliculata</name>
    <name type="common">Golden apple snail</name>
    <dbReference type="NCBI Taxonomy" id="400727"/>
    <lineage>
        <taxon>Eukaryota</taxon>
        <taxon>Metazoa</taxon>
        <taxon>Spiralia</taxon>
        <taxon>Lophotrochozoa</taxon>
        <taxon>Mollusca</taxon>
        <taxon>Gastropoda</taxon>
        <taxon>Caenogastropoda</taxon>
        <taxon>Architaenioglossa</taxon>
        <taxon>Ampullarioidea</taxon>
        <taxon>Ampullariidae</taxon>
        <taxon>Pomacea</taxon>
    </lineage>
</organism>
<sequence>MAKGKWTKDSSLEQARGAGRKSTSLFNDKGLKAGTANGAAQQDDGCDVGAITTPALCEQACDMSALRAGAALSPPCRTRRVGTGMRRQDQSRATSFSHPATGRSYLPCRFMRFACLLVKRDHSMRKKFCVPYIVMLDDVNMFRIQYSSAKGPIA</sequence>
<comment type="caution">
    <text evidence="2">The sequence shown here is derived from an EMBL/GenBank/DDBJ whole genome shotgun (WGS) entry which is preliminary data.</text>
</comment>
<reference evidence="2 3" key="1">
    <citation type="submission" date="2018-04" db="EMBL/GenBank/DDBJ databases">
        <title>The genome of golden apple snail Pomacea canaliculata provides insight into stress tolerance and invasive adaptation.</title>
        <authorList>
            <person name="Liu C."/>
            <person name="Liu B."/>
            <person name="Ren Y."/>
            <person name="Zhang Y."/>
            <person name="Wang H."/>
            <person name="Li S."/>
            <person name="Jiang F."/>
            <person name="Yin L."/>
            <person name="Zhang G."/>
            <person name="Qian W."/>
            <person name="Fan W."/>
        </authorList>
    </citation>
    <scope>NUCLEOTIDE SEQUENCE [LARGE SCALE GENOMIC DNA]</scope>
    <source>
        <strain evidence="2">SZHN2017</strain>
        <tissue evidence="2">Muscle</tissue>
    </source>
</reference>
<dbReference type="EMBL" id="PZQS01000007">
    <property type="protein sequence ID" value="PVD27571.1"/>
    <property type="molecule type" value="Genomic_DNA"/>
</dbReference>
<protein>
    <submittedName>
        <fullName evidence="2">Uncharacterized protein</fullName>
    </submittedName>
</protein>
<keyword evidence="3" id="KW-1185">Reference proteome</keyword>
<proteinExistence type="predicted"/>
<name>A0A2T7P2C9_POMCA</name>
<dbReference type="AlphaFoldDB" id="A0A2T7P2C9"/>
<feature type="region of interest" description="Disordered" evidence="1">
    <location>
        <begin position="78"/>
        <end position="97"/>
    </location>
</feature>
<evidence type="ECO:0000313" key="2">
    <source>
        <dbReference type="EMBL" id="PVD27571.1"/>
    </source>
</evidence>
<feature type="compositionally biased region" description="Basic and acidic residues" evidence="1">
    <location>
        <begin position="1"/>
        <end position="11"/>
    </location>
</feature>
<evidence type="ECO:0000256" key="1">
    <source>
        <dbReference type="SAM" id="MobiDB-lite"/>
    </source>
</evidence>
<gene>
    <name evidence="2" type="ORF">C0Q70_12733</name>
</gene>
<evidence type="ECO:0000313" key="3">
    <source>
        <dbReference type="Proteomes" id="UP000245119"/>
    </source>
</evidence>
<accession>A0A2T7P2C9</accession>
<feature type="region of interest" description="Disordered" evidence="1">
    <location>
        <begin position="1"/>
        <end position="27"/>
    </location>
</feature>
<dbReference type="Proteomes" id="UP000245119">
    <property type="component" value="Linkage Group LG7"/>
</dbReference>